<reference evidence="3 4" key="1">
    <citation type="submission" date="2019-05" db="EMBL/GenBank/DDBJ databases">
        <title>Draft genome sequence of Nonomuraea zeae DSM 100528.</title>
        <authorList>
            <person name="Saricaoglu S."/>
            <person name="Isik K."/>
        </authorList>
    </citation>
    <scope>NUCLEOTIDE SEQUENCE [LARGE SCALE GENOMIC DNA]</scope>
    <source>
        <strain evidence="3 4">DSM 100528</strain>
    </source>
</reference>
<evidence type="ECO:0000313" key="3">
    <source>
        <dbReference type="EMBL" id="TMR35379.1"/>
    </source>
</evidence>
<dbReference type="Pfam" id="PF13561">
    <property type="entry name" value="adh_short_C2"/>
    <property type="match status" value="1"/>
</dbReference>
<dbReference type="CDD" id="cd05233">
    <property type="entry name" value="SDR_c"/>
    <property type="match status" value="1"/>
</dbReference>
<dbReference type="SUPFAM" id="SSF51735">
    <property type="entry name" value="NAD(P)-binding Rossmann-fold domains"/>
    <property type="match status" value="1"/>
</dbReference>
<comment type="similarity">
    <text evidence="1">Belongs to the short-chain dehydrogenases/reductases (SDR) family.</text>
</comment>
<evidence type="ECO:0000256" key="2">
    <source>
        <dbReference type="ARBA" id="ARBA00023002"/>
    </source>
</evidence>
<dbReference type="RefSeq" id="WP_138690114.1">
    <property type="nucleotide sequence ID" value="NZ_JBHSAZ010000014.1"/>
</dbReference>
<comment type="caution">
    <text evidence="3">The sequence shown here is derived from an EMBL/GenBank/DDBJ whole genome shotgun (WGS) entry which is preliminary data.</text>
</comment>
<dbReference type="PRINTS" id="PR00081">
    <property type="entry name" value="GDHRDH"/>
</dbReference>
<dbReference type="Gene3D" id="3.40.50.720">
    <property type="entry name" value="NAD(P)-binding Rossmann-like Domain"/>
    <property type="match status" value="1"/>
</dbReference>
<proteinExistence type="inferred from homology"/>
<evidence type="ECO:0000256" key="1">
    <source>
        <dbReference type="ARBA" id="ARBA00006484"/>
    </source>
</evidence>
<dbReference type="InterPro" id="IPR002347">
    <property type="entry name" value="SDR_fam"/>
</dbReference>
<sequence>MTRNVVVIIGVGGMGQAIARRQGLGAHVLAADFNKELLESVTAGLREEGYEVTPVPVDVSSRESVAALAEQAAALGEVRTVVHTAGLSPVQAPVPAILAVDLLGVALVLEEFGKVVAPGGAGLVIASMAGHFQPPFTAQDARELATTPADDLLSLPIAAEASFAGPGHAYGFAKQANLLRVQAASRTWGARGARVNSISPGVIATPMGQAELSSDHGATMQAMIGASNAGRVGTPADIATAADFLLSPAASFISGTDLLVDGGVTAAVRSGSLG</sequence>
<dbReference type="Pfam" id="PF00106">
    <property type="entry name" value="adh_short"/>
    <property type="match status" value="1"/>
</dbReference>
<name>A0A5S4GRD8_9ACTN</name>
<dbReference type="PANTHER" id="PTHR24321:SF8">
    <property type="entry name" value="ESTRADIOL 17-BETA-DEHYDROGENASE 8-RELATED"/>
    <property type="match status" value="1"/>
</dbReference>
<dbReference type="InterPro" id="IPR036291">
    <property type="entry name" value="NAD(P)-bd_dom_sf"/>
</dbReference>
<organism evidence="3 4">
    <name type="scientific">Nonomuraea zeae</name>
    <dbReference type="NCBI Taxonomy" id="1642303"/>
    <lineage>
        <taxon>Bacteria</taxon>
        <taxon>Bacillati</taxon>
        <taxon>Actinomycetota</taxon>
        <taxon>Actinomycetes</taxon>
        <taxon>Streptosporangiales</taxon>
        <taxon>Streptosporangiaceae</taxon>
        <taxon>Nonomuraea</taxon>
    </lineage>
</organism>
<dbReference type="Proteomes" id="UP000306628">
    <property type="component" value="Unassembled WGS sequence"/>
</dbReference>
<dbReference type="EMBL" id="VCKX01000034">
    <property type="protein sequence ID" value="TMR35379.1"/>
    <property type="molecule type" value="Genomic_DNA"/>
</dbReference>
<dbReference type="NCBIfam" id="NF005395">
    <property type="entry name" value="PRK06940.1"/>
    <property type="match status" value="1"/>
</dbReference>
<keyword evidence="2" id="KW-0560">Oxidoreductase</keyword>
<keyword evidence="4" id="KW-1185">Reference proteome</keyword>
<dbReference type="AlphaFoldDB" id="A0A5S4GRD8"/>
<evidence type="ECO:0000313" key="4">
    <source>
        <dbReference type="Proteomes" id="UP000306628"/>
    </source>
</evidence>
<dbReference type="GO" id="GO:0016491">
    <property type="term" value="F:oxidoreductase activity"/>
    <property type="evidence" value="ECO:0007669"/>
    <property type="project" value="UniProtKB-KW"/>
</dbReference>
<dbReference type="OrthoDB" id="9803333at2"/>
<accession>A0A5S4GRD8</accession>
<protein>
    <submittedName>
        <fullName evidence="3">SDR family oxidoreductase</fullName>
    </submittedName>
</protein>
<gene>
    <name evidence="3" type="ORF">ETD85_13990</name>
</gene>
<dbReference type="PANTHER" id="PTHR24321">
    <property type="entry name" value="DEHYDROGENASES, SHORT CHAIN"/>
    <property type="match status" value="1"/>
</dbReference>